<evidence type="ECO:0000256" key="3">
    <source>
        <dbReference type="ARBA" id="ARBA00023163"/>
    </source>
</evidence>
<gene>
    <name evidence="5" type="ORF">ABH943_001257</name>
</gene>
<dbReference type="PANTHER" id="PTHR30146">
    <property type="entry name" value="LACI-RELATED TRANSCRIPTIONAL REPRESSOR"/>
    <property type="match status" value="1"/>
</dbReference>
<accession>A0ABW8MC60</accession>
<sequence>MPSISKNRPTSAQVARRAGVSRTAVSFVLNNVMNQGISAATRERVLQAARELGYEPNAAARMLASGMTGTVALVIPKASHLYVDSFLAQLVASINEECHRHGLKLLIESTEDEGREPGGFVNLVRSRSIDGLIVVNLRTTENEHLYRLRDANIPMVVFSRSAMEDENIHTMGNDTTQSARIATEHLLNLGHERIAYVSFAQREYRAVSEREHGWREALQARGIDVDPAWVEYADIDAMSGYLATQRLIERGVKFTALFAGNDTIAFGAIKALNEAGIRIPQDIALMGYDDIPLAAFAAPPLSTMRSDPVGHGRDAMHVLLSQMRGESATRGSHVDRVAQLVIRDSCGAKTGKILSPGELL</sequence>
<dbReference type="InterPro" id="IPR046335">
    <property type="entry name" value="LacI/GalR-like_sensor"/>
</dbReference>
<evidence type="ECO:0000313" key="5">
    <source>
        <dbReference type="EMBL" id="MFK4441246.1"/>
    </source>
</evidence>
<dbReference type="PROSITE" id="PS50932">
    <property type="entry name" value="HTH_LACI_2"/>
    <property type="match status" value="1"/>
</dbReference>
<keyword evidence="2 5" id="KW-0238">DNA-binding</keyword>
<dbReference type="CDD" id="cd06267">
    <property type="entry name" value="PBP1_LacI_sugar_binding-like"/>
    <property type="match status" value="1"/>
</dbReference>
<evidence type="ECO:0000256" key="2">
    <source>
        <dbReference type="ARBA" id="ARBA00023125"/>
    </source>
</evidence>
<evidence type="ECO:0000256" key="1">
    <source>
        <dbReference type="ARBA" id="ARBA00023015"/>
    </source>
</evidence>
<evidence type="ECO:0000313" key="6">
    <source>
        <dbReference type="Proteomes" id="UP001620514"/>
    </source>
</evidence>
<protein>
    <submittedName>
        <fullName evidence="5">DNA-binding LacI/PurR family transcriptional regulator</fullName>
    </submittedName>
</protein>
<name>A0ABW8MC60_9BURK</name>
<dbReference type="InterPro" id="IPR000843">
    <property type="entry name" value="HTH_LacI"/>
</dbReference>
<dbReference type="CDD" id="cd01392">
    <property type="entry name" value="HTH_LacI"/>
    <property type="match status" value="1"/>
</dbReference>
<evidence type="ECO:0000259" key="4">
    <source>
        <dbReference type="PROSITE" id="PS50932"/>
    </source>
</evidence>
<keyword evidence="1" id="KW-0805">Transcription regulation</keyword>
<proteinExistence type="predicted"/>
<dbReference type="InterPro" id="IPR028082">
    <property type="entry name" value="Peripla_BP_I"/>
</dbReference>
<dbReference type="SUPFAM" id="SSF47413">
    <property type="entry name" value="lambda repressor-like DNA-binding domains"/>
    <property type="match status" value="1"/>
</dbReference>
<dbReference type="EMBL" id="JBIYDN010000003">
    <property type="protein sequence ID" value="MFK4441246.1"/>
    <property type="molecule type" value="Genomic_DNA"/>
</dbReference>
<dbReference type="PANTHER" id="PTHR30146:SF109">
    <property type="entry name" value="HTH-TYPE TRANSCRIPTIONAL REGULATOR GALS"/>
    <property type="match status" value="1"/>
</dbReference>
<dbReference type="Proteomes" id="UP001620514">
    <property type="component" value="Unassembled WGS sequence"/>
</dbReference>
<dbReference type="Gene3D" id="3.40.50.2300">
    <property type="match status" value="2"/>
</dbReference>
<dbReference type="Pfam" id="PF13377">
    <property type="entry name" value="Peripla_BP_3"/>
    <property type="match status" value="1"/>
</dbReference>
<feature type="domain" description="HTH lacI-type" evidence="4">
    <location>
        <begin position="9"/>
        <end position="65"/>
    </location>
</feature>
<dbReference type="SMART" id="SM00354">
    <property type="entry name" value="HTH_LACI"/>
    <property type="match status" value="1"/>
</dbReference>
<keyword evidence="3" id="KW-0804">Transcription</keyword>
<dbReference type="SUPFAM" id="SSF53822">
    <property type="entry name" value="Periplasmic binding protein-like I"/>
    <property type="match status" value="1"/>
</dbReference>
<dbReference type="GO" id="GO:0003677">
    <property type="term" value="F:DNA binding"/>
    <property type="evidence" value="ECO:0007669"/>
    <property type="project" value="UniProtKB-KW"/>
</dbReference>
<dbReference type="Pfam" id="PF00356">
    <property type="entry name" value="LacI"/>
    <property type="match status" value="1"/>
</dbReference>
<dbReference type="RefSeq" id="WP_404605008.1">
    <property type="nucleotide sequence ID" value="NZ_JBIYDN010000003.1"/>
</dbReference>
<comment type="caution">
    <text evidence="5">The sequence shown here is derived from an EMBL/GenBank/DDBJ whole genome shotgun (WGS) entry which is preliminary data.</text>
</comment>
<dbReference type="InterPro" id="IPR010982">
    <property type="entry name" value="Lambda_DNA-bd_dom_sf"/>
</dbReference>
<reference evidence="5 6" key="1">
    <citation type="submission" date="2024-11" db="EMBL/GenBank/DDBJ databases">
        <title>Using genomics to understand microbial adaptation to soil warming.</title>
        <authorList>
            <person name="Deangelis K.M. PhD."/>
        </authorList>
    </citation>
    <scope>NUCLEOTIDE SEQUENCE [LARGE SCALE GENOMIC DNA]</scope>
    <source>
        <strain evidence="5 6">GAS97</strain>
    </source>
</reference>
<keyword evidence="6" id="KW-1185">Reference proteome</keyword>
<dbReference type="Gene3D" id="1.10.260.40">
    <property type="entry name" value="lambda repressor-like DNA-binding domains"/>
    <property type="match status" value="1"/>
</dbReference>
<organism evidence="5 6">
    <name type="scientific">Caballeronia udeis</name>
    <dbReference type="NCBI Taxonomy" id="1232866"/>
    <lineage>
        <taxon>Bacteria</taxon>
        <taxon>Pseudomonadati</taxon>
        <taxon>Pseudomonadota</taxon>
        <taxon>Betaproteobacteria</taxon>
        <taxon>Burkholderiales</taxon>
        <taxon>Burkholderiaceae</taxon>
        <taxon>Caballeronia</taxon>
    </lineage>
</organism>